<accession>A0A4C1VKP0</accession>
<organism evidence="1 2">
    <name type="scientific">Eumeta variegata</name>
    <name type="common">Bagworm moth</name>
    <name type="synonym">Eumeta japonica</name>
    <dbReference type="NCBI Taxonomy" id="151549"/>
    <lineage>
        <taxon>Eukaryota</taxon>
        <taxon>Metazoa</taxon>
        <taxon>Ecdysozoa</taxon>
        <taxon>Arthropoda</taxon>
        <taxon>Hexapoda</taxon>
        <taxon>Insecta</taxon>
        <taxon>Pterygota</taxon>
        <taxon>Neoptera</taxon>
        <taxon>Endopterygota</taxon>
        <taxon>Lepidoptera</taxon>
        <taxon>Glossata</taxon>
        <taxon>Ditrysia</taxon>
        <taxon>Tineoidea</taxon>
        <taxon>Psychidae</taxon>
        <taxon>Oiketicinae</taxon>
        <taxon>Eumeta</taxon>
    </lineage>
</organism>
<gene>
    <name evidence="1" type="ORF">EVAR_95591_1</name>
</gene>
<sequence>MIAIYKQRIWLPHARESYRRGYDPDGFNDDGPLSGVMNGFTVIFLDSHGRLWECMMKSTIRKNYDDHSQRRFVRGSTASFYLPGHRRRFDEFSREGSAARQPLVNRCDVPEEFIEALVCDVVHPAIDALDKFLYGFDAEVASSEELSVALGTPICRRTVYTAPTLGLLLLHSIKGQLNMLFICAL</sequence>
<reference evidence="1 2" key="1">
    <citation type="journal article" date="2019" name="Commun. Biol.">
        <title>The bagworm genome reveals a unique fibroin gene that provides high tensile strength.</title>
        <authorList>
            <person name="Kono N."/>
            <person name="Nakamura H."/>
            <person name="Ohtoshi R."/>
            <person name="Tomita M."/>
            <person name="Numata K."/>
            <person name="Arakawa K."/>
        </authorList>
    </citation>
    <scope>NUCLEOTIDE SEQUENCE [LARGE SCALE GENOMIC DNA]</scope>
</reference>
<name>A0A4C1VKP0_EUMVA</name>
<keyword evidence="2" id="KW-1185">Reference proteome</keyword>
<evidence type="ECO:0000313" key="2">
    <source>
        <dbReference type="Proteomes" id="UP000299102"/>
    </source>
</evidence>
<dbReference type="Proteomes" id="UP000299102">
    <property type="component" value="Unassembled WGS sequence"/>
</dbReference>
<comment type="caution">
    <text evidence="1">The sequence shown here is derived from an EMBL/GenBank/DDBJ whole genome shotgun (WGS) entry which is preliminary data.</text>
</comment>
<dbReference type="AlphaFoldDB" id="A0A4C1VKP0"/>
<proteinExistence type="predicted"/>
<protein>
    <submittedName>
        <fullName evidence="1">Uncharacterized protein</fullName>
    </submittedName>
</protein>
<evidence type="ECO:0000313" key="1">
    <source>
        <dbReference type="EMBL" id="GBP38972.1"/>
    </source>
</evidence>
<dbReference type="EMBL" id="BGZK01000357">
    <property type="protein sequence ID" value="GBP38972.1"/>
    <property type="molecule type" value="Genomic_DNA"/>
</dbReference>